<evidence type="ECO:0000313" key="7">
    <source>
        <dbReference type="Proteomes" id="UP000192223"/>
    </source>
</evidence>
<dbReference type="FunFam" id="3.80.10.10:FF:001164">
    <property type="entry name" value="GH01279p"/>
    <property type="match status" value="1"/>
</dbReference>
<protein>
    <submittedName>
        <fullName evidence="8">Protein artichoke</fullName>
    </submittedName>
</protein>
<accession>A0A1W4XCF5</accession>
<dbReference type="PANTHER" id="PTHR45712">
    <property type="entry name" value="AGAP008170-PA"/>
    <property type="match status" value="1"/>
</dbReference>
<proteinExistence type="predicted"/>
<dbReference type="SMART" id="SM00369">
    <property type="entry name" value="LRR_TYP"/>
    <property type="match status" value="30"/>
</dbReference>
<keyword evidence="5" id="KW-1133">Transmembrane helix</keyword>
<dbReference type="SUPFAM" id="SSF52058">
    <property type="entry name" value="L domain-like"/>
    <property type="match status" value="3"/>
</dbReference>
<evidence type="ECO:0000313" key="8">
    <source>
        <dbReference type="RefSeq" id="XP_018333806.1"/>
    </source>
</evidence>
<organism evidence="7 8">
    <name type="scientific">Agrilus planipennis</name>
    <name type="common">Emerald ash borer</name>
    <name type="synonym">Agrilus marcopoli</name>
    <dbReference type="NCBI Taxonomy" id="224129"/>
    <lineage>
        <taxon>Eukaryota</taxon>
        <taxon>Metazoa</taxon>
        <taxon>Ecdysozoa</taxon>
        <taxon>Arthropoda</taxon>
        <taxon>Hexapoda</taxon>
        <taxon>Insecta</taxon>
        <taxon>Pterygota</taxon>
        <taxon>Neoptera</taxon>
        <taxon>Endopterygota</taxon>
        <taxon>Coleoptera</taxon>
        <taxon>Polyphaga</taxon>
        <taxon>Elateriformia</taxon>
        <taxon>Buprestoidea</taxon>
        <taxon>Buprestidae</taxon>
        <taxon>Agrilinae</taxon>
        <taxon>Agrilus</taxon>
    </lineage>
</organism>
<evidence type="ECO:0000256" key="2">
    <source>
        <dbReference type="ARBA" id="ARBA00022729"/>
    </source>
</evidence>
<dbReference type="STRING" id="224129.A0A1W4XCF5"/>
<dbReference type="Gene3D" id="3.80.10.10">
    <property type="entry name" value="Ribonuclease Inhibitor"/>
    <property type="match status" value="7"/>
</dbReference>
<dbReference type="InterPro" id="IPR000483">
    <property type="entry name" value="Cys-rich_flank_reg_C"/>
</dbReference>
<keyword evidence="5" id="KW-0472">Membrane</keyword>
<dbReference type="GeneID" id="108742937"/>
<dbReference type="Pfam" id="PF13855">
    <property type="entry name" value="LRR_8"/>
    <property type="match status" value="10"/>
</dbReference>
<feature type="transmembrane region" description="Helical" evidence="5">
    <location>
        <begin position="1239"/>
        <end position="1261"/>
    </location>
</feature>
<feature type="region of interest" description="Disordered" evidence="4">
    <location>
        <begin position="1175"/>
        <end position="1194"/>
    </location>
</feature>
<dbReference type="FunCoup" id="A0A1W4XCF5">
    <property type="interactions" value="11"/>
</dbReference>
<dbReference type="SMART" id="SM00082">
    <property type="entry name" value="LRRCT"/>
    <property type="match status" value="1"/>
</dbReference>
<evidence type="ECO:0000256" key="1">
    <source>
        <dbReference type="ARBA" id="ARBA00022614"/>
    </source>
</evidence>
<keyword evidence="2" id="KW-0732">Signal</keyword>
<dbReference type="InterPro" id="IPR032675">
    <property type="entry name" value="LRR_dom_sf"/>
</dbReference>
<dbReference type="PROSITE" id="PS51450">
    <property type="entry name" value="LRR"/>
    <property type="match status" value="14"/>
</dbReference>
<evidence type="ECO:0000256" key="3">
    <source>
        <dbReference type="ARBA" id="ARBA00022737"/>
    </source>
</evidence>
<dbReference type="InterPro" id="IPR001611">
    <property type="entry name" value="Leu-rich_rpt"/>
</dbReference>
<keyword evidence="1" id="KW-0433">Leucine-rich repeat</keyword>
<sequence>MLYRKYSRDNLSPSSIFARLPRLRKLLLKKNQIESISEMAFHNSTQIQILDLSYNKLERLRERIFEGLIRLELLDLEGNLLSDLPDTIFEKRDDFVKHLLIFFFQVFSTSSLPIRTLDFSGNSLRRLTERLLIRLQSTLVELRLAENLLGDTLNPIFSSNEFHGLKHLQILDLSGNRIKALEEGILEGCESLQELYLDDNSLNSIPTSSLNGPRALRALSLKDNRIGSLKNGAFYNQKHMEHLDLAHNLIANIEGGSFVGLANLKTLRLAHNKLARFNSDVFQGAENVQLLDLSDNFLTEFPSVALKVFAELRYLNLSSNLIQHLDGAELTPFASLYHLDISRNNIANILPGTFLGLKQLRKLDISVNSLRTIEDDAFEGLDNLETLILHDNNILLLPASAFGRLPHLTSLYLDYNRVAALSGDILRSVAEKVTKLSIAKNVVRELPSGTFEYFQQLQELDLTRNLLTTLNTEALGGLEKTLKKLYLCQNHISAITGPQLALAALEVLDLSDNKLTELPRNAFASLTSLKHLNLSGNHHLTFVPSGFLQKLTQLVTIDLSGTGLKILSPDLFSKNRKLHYVYLQNNEITEITDNSFANLRNLTVVDLSYNKINNIRQGAFVSVMNMKKLLLKGNELNAFKGEIFNTGTSLEVIDISDNKLNYLFPSSFKIHPRLKELYVARNKFTFFPAELISTLQYLELVDLSENGLKNVEEFDFARLPRLRKLLLKKNQIESISEMAFHNSTQIQILDLSYNKLERLGERIFEGLIRLELLDLEGNLLSDLPDTIFERARLQMLENINLARNLFEIAPLKPLQRQYFFVTSVDLSHNKLVNIPAEDSLMVNIKRLDLSFNPLSEQSVMNVLGEPKTVREINLAGTNISRITRLETPFLHYLNLSHNNISELSETTFERTSLLEHLDLSYNQLSEMFTSFSKVWALLNNLQSLDLSHNPIKSISQTDFEGLESLKTLKLHDLNQCDRIEKSAFKFVPNLSILEAHNFPKVGYIDVKGLLQNLPALERVSIETKDPSIGSDNLQSILRSRLKEVGIMGYRLQSVSSGTLSGLKSPEVTIKFTNTSIISIPPALFFPVPRSSKITLDLGGNQITTLSPQMLTVLDDRRGDLKITGLESNPLVCDCTAKALRRWIATTYSMVNLKCTKPDYLSKKFFVEIDEKEFTCDPKRPTTPPSSSATKSKATNVVTKSTEPEIIWSLAPTAKSKINGGSTTKKPLTGASSPGNDDTLIIGIVGGVVAFITALIIIICIIRLRATTRYTGGPVGVVNGALPHSTGSNCACSVKGAPIYAIPQYGPGYAATLPHKMHNMSVSPRPAYSTMGRSPYGSQAYYVAYPTDDKSYR</sequence>
<feature type="domain" description="LRRCT" evidence="6">
    <location>
        <begin position="1128"/>
        <end position="1176"/>
    </location>
</feature>
<dbReference type="Proteomes" id="UP000192223">
    <property type="component" value="Unplaced"/>
</dbReference>
<evidence type="ECO:0000259" key="6">
    <source>
        <dbReference type="SMART" id="SM00082"/>
    </source>
</evidence>
<name>A0A1W4XCF5_AGRPL</name>
<dbReference type="PANTHER" id="PTHR45712:SF22">
    <property type="entry name" value="INSULIN-LIKE GROWTH FACTOR-BINDING PROTEIN COMPLEX ACID LABILE SUBUNIT"/>
    <property type="match status" value="1"/>
</dbReference>
<reference evidence="8" key="1">
    <citation type="submission" date="2025-08" db="UniProtKB">
        <authorList>
            <consortium name="RefSeq"/>
        </authorList>
    </citation>
    <scope>IDENTIFICATION</scope>
    <source>
        <tissue evidence="8">Entire body</tissue>
    </source>
</reference>
<dbReference type="InterPro" id="IPR050333">
    <property type="entry name" value="SLRP"/>
</dbReference>
<evidence type="ECO:0000256" key="4">
    <source>
        <dbReference type="SAM" id="MobiDB-lite"/>
    </source>
</evidence>
<keyword evidence="5" id="KW-0812">Transmembrane</keyword>
<dbReference type="OrthoDB" id="8731593at2759"/>
<dbReference type="KEGG" id="apln:108742937"/>
<keyword evidence="3" id="KW-0677">Repeat</keyword>
<dbReference type="GO" id="GO:0071944">
    <property type="term" value="C:cell periphery"/>
    <property type="evidence" value="ECO:0007669"/>
    <property type="project" value="UniProtKB-ARBA"/>
</dbReference>
<keyword evidence="7" id="KW-1185">Reference proteome</keyword>
<dbReference type="InParanoid" id="A0A1W4XCF5"/>
<dbReference type="InterPro" id="IPR003591">
    <property type="entry name" value="Leu-rich_rpt_typical-subtyp"/>
</dbReference>
<dbReference type="RefSeq" id="XP_018333806.1">
    <property type="nucleotide sequence ID" value="XM_018478304.1"/>
</dbReference>
<evidence type="ECO:0000256" key="5">
    <source>
        <dbReference type="SAM" id="Phobius"/>
    </source>
</evidence>
<dbReference type="SMART" id="SM00365">
    <property type="entry name" value="LRR_SD22"/>
    <property type="match status" value="15"/>
</dbReference>
<dbReference type="SMART" id="SM00364">
    <property type="entry name" value="LRR_BAC"/>
    <property type="match status" value="13"/>
</dbReference>
<dbReference type="PRINTS" id="PR00019">
    <property type="entry name" value="LEURICHRPT"/>
</dbReference>
<feature type="compositionally biased region" description="Low complexity" evidence="4">
    <location>
        <begin position="1184"/>
        <end position="1194"/>
    </location>
</feature>
<gene>
    <name evidence="8" type="primary">LOC108742937</name>
</gene>